<evidence type="ECO:0000256" key="2">
    <source>
        <dbReference type="SAM" id="MobiDB-lite"/>
    </source>
</evidence>
<sequence length="405" mass="40822">MTTTSGGRPADDRATEQINSGATDPGDTPTAEVPSTAAAGGSDGGRSASSAPGGAPRDRKASALMIAGLTALGLGIAVATIPVPYVVESPGPTYNTLGESQGHPVIKVSGHETYPAAGNLDLTTVYVDGGPNGPVSILGAFSSWLDRTKSVYPEELIYPTGTSREEAQEQSSVAMTTSQENAIASALNELKIPYGQKLQAVDLSPGAAAEGRIEPDDVLVSINGTPITSLAVIQADLAAGNGAPVEVVVERDGQQLTQTMTPKDNGEGRFILGVVLKALFTFPFDVQISLDKVGGPSAGMMFALGIIDTVTPGDLTGGVHVAGTGTITPDGQVGPIGGIGQKMVGAQKAGATLFLAPAENCDEVVGHVPDGLQVVKVENLAGARAAVELAGSGKDTSALPTCTNN</sequence>
<evidence type="ECO:0000259" key="4">
    <source>
        <dbReference type="PROSITE" id="PS51786"/>
    </source>
</evidence>
<dbReference type="InterPro" id="IPR027065">
    <property type="entry name" value="Lon_Prtase"/>
</dbReference>
<name>A0A3P5WVV8_9MICC</name>
<dbReference type="GO" id="GO:0030163">
    <property type="term" value="P:protein catabolic process"/>
    <property type="evidence" value="ECO:0007669"/>
    <property type="project" value="InterPro"/>
</dbReference>
<evidence type="ECO:0000313" key="6">
    <source>
        <dbReference type="Proteomes" id="UP000280861"/>
    </source>
</evidence>
<dbReference type="Pfam" id="PF05362">
    <property type="entry name" value="Lon_C"/>
    <property type="match status" value="1"/>
</dbReference>
<gene>
    <name evidence="5" type="primary">lon</name>
    <name evidence="5" type="ORF">PSET11_01588</name>
</gene>
<comment type="similarity">
    <text evidence="1">Belongs to the peptidase S16 family.</text>
</comment>
<keyword evidence="3" id="KW-1133">Transmembrane helix</keyword>
<feature type="transmembrane region" description="Helical" evidence="3">
    <location>
        <begin position="63"/>
        <end position="87"/>
    </location>
</feature>
<comment type="catalytic activity">
    <reaction evidence="1">
        <text>Hydrolysis of proteins in presence of ATP.</text>
        <dbReference type="EC" id="3.4.21.53"/>
    </reaction>
</comment>
<dbReference type="InterPro" id="IPR014721">
    <property type="entry name" value="Ribsml_uS5_D2-typ_fold_subgr"/>
</dbReference>
<dbReference type="Gene3D" id="3.30.230.10">
    <property type="match status" value="1"/>
</dbReference>
<dbReference type="PANTHER" id="PTHR10046">
    <property type="entry name" value="ATP DEPENDENT LON PROTEASE FAMILY MEMBER"/>
    <property type="match status" value="1"/>
</dbReference>
<dbReference type="PROSITE" id="PS51786">
    <property type="entry name" value="LON_PROTEOLYTIC"/>
    <property type="match status" value="1"/>
</dbReference>
<keyword evidence="1 5" id="KW-0378">Hydrolase</keyword>
<evidence type="ECO:0000313" key="5">
    <source>
        <dbReference type="EMBL" id="VDC25778.1"/>
    </source>
</evidence>
<dbReference type="EC" id="3.4.21.53" evidence="1"/>
<dbReference type="EMBL" id="UXAU01000022">
    <property type="protein sequence ID" value="VDC25778.1"/>
    <property type="molecule type" value="Genomic_DNA"/>
</dbReference>
<keyword evidence="6" id="KW-1185">Reference proteome</keyword>
<keyword evidence="1" id="KW-0720">Serine protease</keyword>
<dbReference type="InterPro" id="IPR020568">
    <property type="entry name" value="Ribosomal_Su5_D2-typ_SF"/>
</dbReference>
<dbReference type="GO" id="GO:0006508">
    <property type="term" value="P:proteolysis"/>
    <property type="evidence" value="ECO:0007669"/>
    <property type="project" value="UniProtKB-KW"/>
</dbReference>
<keyword evidence="3" id="KW-0812">Transmembrane</keyword>
<feature type="region of interest" description="Disordered" evidence="2">
    <location>
        <begin position="1"/>
        <end position="58"/>
    </location>
</feature>
<feature type="active site" evidence="1">
    <location>
        <position position="342"/>
    </location>
</feature>
<evidence type="ECO:0000256" key="1">
    <source>
        <dbReference type="PROSITE-ProRule" id="PRU01122"/>
    </source>
</evidence>
<dbReference type="Proteomes" id="UP000280861">
    <property type="component" value="Unassembled WGS sequence"/>
</dbReference>
<dbReference type="GO" id="GO:0004176">
    <property type="term" value="F:ATP-dependent peptidase activity"/>
    <property type="evidence" value="ECO:0007669"/>
    <property type="project" value="UniProtKB-UniRule"/>
</dbReference>
<dbReference type="SUPFAM" id="SSF50156">
    <property type="entry name" value="PDZ domain-like"/>
    <property type="match status" value="1"/>
</dbReference>
<dbReference type="InterPro" id="IPR008269">
    <property type="entry name" value="Lon_proteolytic"/>
</dbReference>
<dbReference type="InterPro" id="IPR041489">
    <property type="entry name" value="PDZ_6"/>
</dbReference>
<organism evidence="5 6">
    <name type="scientific">Arthrobacter ulcerisalmonis</name>
    <dbReference type="NCBI Taxonomy" id="2483813"/>
    <lineage>
        <taxon>Bacteria</taxon>
        <taxon>Bacillati</taxon>
        <taxon>Actinomycetota</taxon>
        <taxon>Actinomycetes</taxon>
        <taxon>Micrococcales</taxon>
        <taxon>Micrococcaceae</taxon>
        <taxon>Arthrobacter</taxon>
    </lineage>
</organism>
<dbReference type="SUPFAM" id="SSF54211">
    <property type="entry name" value="Ribosomal protein S5 domain 2-like"/>
    <property type="match status" value="1"/>
</dbReference>
<protein>
    <recommendedName>
        <fullName evidence="1">endopeptidase La</fullName>
        <ecNumber evidence="1">3.4.21.53</ecNumber>
    </recommendedName>
</protein>
<feature type="domain" description="Lon proteolytic" evidence="4">
    <location>
        <begin position="293"/>
        <end position="390"/>
    </location>
</feature>
<dbReference type="GO" id="GO:0005524">
    <property type="term" value="F:ATP binding"/>
    <property type="evidence" value="ECO:0007669"/>
    <property type="project" value="InterPro"/>
</dbReference>
<keyword evidence="3" id="KW-0472">Membrane</keyword>
<dbReference type="AlphaFoldDB" id="A0A3P5WVV8"/>
<proteinExistence type="inferred from homology"/>
<feature type="compositionally biased region" description="Low complexity" evidence="2">
    <location>
        <begin position="37"/>
        <end position="55"/>
    </location>
</feature>
<accession>A0A3P5WVV8</accession>
<dbReference type="InterPro" id="IPR036034">
    <property type="entry name" value="PDZ_sf"/>
</dbReference>
<reference evidence="5 6" key="1">
    <citation type="submission" date="2018-11" db="EMBL/GenBank/DDBJ databases">
        <authorList>
            <person name="Criscuolo A."/>
        </authorList>
    </citation>
    <scope>NUCLEOTIDE SEQUENCE [LARGE SCALE GENOMIC DNA]</scope>
    <source>
        <strain evidence="5">AT11b</strain>
    </source>
</reference>
<keyword evidence="1 5" id="KW-0645">Protease</keyword>
<dbReference type="GO" id="GO:0004252">
    <property type="term" value="F:serine-type endopeptidase activity"/>
    <property type="evidence" value="ECO:0007669"/>
    <property type="project" value="UniProtKB-UniRule"/>
</dbReference>
<dbReference type="Pfam" id="PF17820">
    <property type="entry name" value="PDZ_6"/>
    <property type="match status" value="1"/>
</dbReference>
<feature type="active site" evidence="1">
    <location>
        <position position="297"/>
    </location>
</feature>
<evidence type="ECO:0000256" key="3">
    <source>
        <dbReference type="SAM" id="Phobius"/>
    </source>
</evidence>